<feature type="binding site" evidence="7">
    <location>
        <position position="611"/>
    </location>
    <ligand>
        <name>ATP</name>
        <dbReference type="ChEBI" id="CHEBI:30616"/>
    </ligand>
</feature>
<evidence type="ECO:0000256" key="5">
    <source>
        <dbReference type="ARBA" id="ARBA00022840"/>
    </source>
</evidence>
<feature type="compositionally biased region" description="Basic and acidic residues" evidence="8">
    <location>
        <begin position="246"/>
        <end position="262"/>
    </location>
</feature>
<keyword evidence="2" id="KW-0158">Chromosome</keyword>
<dbReference type="InterPro" id="IPR008271">
    <property type="entry name" value="Ser/Thr_kinase_AS"/>
</dbReference>
<dbReference type="InterPro" id="IPR000719">
    <property type="entry name" value="Prot_kinase_dom"/>
</dbReference>
<evidence type="ECO:0000256" key="6">
    <source>
        <dbReference type="ARBA" id="ARBA00023328"/>
    </source>
</evidence>
<dbReference type="InterPro" id="IPR017441">
    <property type="entry name" value="Protein_kinase_ATP_BS"/>
</dbReference>
<feature type="region of interest" description="Disordered" evidence="8">
    <location>
        <begin position="244"/>
        <end position="278"/>
    </location>
</feature>
<dbReference type="Gene3D" id="1.25.40.430">
    <property type="match status" value="1"/>
</dbReference>
<dbReference type="PROSITE" id="PS00107">
    <property type="entry name" value="PROTEIN_KINASE_ATP"/>
    <property type="match status" value="1"/>
</dbReference>
<sequence>MPLPAVVARKEQLNRDIASYKGDDPLKLHYDFLLSLEKDYGKDHGDKDVFAANLEETLNSYWDVPKYKNDPRLISLLITFANMQPNPSMTCQNFYERGVAQQSSALYVNWAMHLASEGDFFGADKIFKLGSEKVCNRNKGELTKEYKNFLELVGRKYLDGELPLLPSKQTLHEGASKPDAAFVWEMNPGKAGEWTDFQVPVAYFEPPDPRCVRMYPRDRVYKDEKEVASLEELKAMAFYERRKKAESKSRDSSSRSAFKDNHSTSGTTSKEGNFPTPLLHCSGKEDSIAQSFTCRTKMAMKLVQDMWSSPSPAGEENSMQPKIVADREAKGGFPFHVYTDENCDTPKAAEKPPGVVKGPTTFAIYTDSPDSITKGSGMKASVADPGNIYHKGNILSERNVMNDCSEEPKTAIKQQLVFEDPQSECRLSDRMKDVAVSENVPFQPFGGIKPLFPVEQGKDDFSDITCNTKAFNFALPSSTPVQNKKSELAAYRSQNQVANRNEHSTQQNLSVILEASKERYSSSDVPRQLTAEDLNDFDPFCPILIEKLLNLLNFPMAHHMDGYYHFPTNLPPISKTLNLGKEIYTTFGDLGKGAYARVVKASIDKMAVALKIEKPACKWEFYIAKEIQKRTDSKARPYFMNIHAAYVFGNGSILVNDWARFGSLLNVINQFRQATGKVLEPAVAMHFSIEMMNAIDYLHKCKIIHGDIKPDNFVVRSLPSVNENEPCVALIDFGRSIDMSLFPEGTQFSRVVITEGFQCIEMKERRPWTYQTDLYGLAASIYCLLIGDYMKVIMKNDEWKLQKSLPRHIRRDLWDPIFHALINVPSCEQLPNLSELRKPLEDALNGIDNFRRIQYYNHVSNVLLAK</sequence>
<evidence type="ECO:0000256" key="8">
    <source>
        <dbReference type="SAM" id="MobiDB-lite"/>
    </source>
</evidence>
<dbReference type="PROSITE" id="PS51489">
    <property type="entry name" value="BUB1_N"/>
    <property type="match status" value="1"/>
</dbReference>
<dbReference type="SUPFAM" id="SSF56112">
    <property type="entry name" value="Protein kinase-like (PK-like)"/>
    <property type="match status" value="1"/>
</dbReference>
<dbReference type="Gene3D" id="1.10.510.10">
    <property type="entry name" value="Transferase(Phosphotransferase) domain 1"/>
    <property type="match status" value="1"/>
</dbReference>
<dbReference type="Proteomes" id="UP001307889">
    <property type="component" value="Chromosome 1"/>
</dbReference>
<evidence type="ECO:0000259" key="9">
    <source>
        <dbReference type="PROSITE" id="PS50011"/>
    </source>
</evidence>
<dbReference type="InterPro" id="IPR015661">
    <property type="entry name" value="Bub1/Mad3"/>
</dbReference>
<keyword evidence="4" id="KW-0995">Kinetochore</keyword>
<evidence type="ECO:0000256" key="1">
    <source>
        <dbReference type="ARBA" id="ARBA00004629"/>
    </source>
</evidence>
<dbReference type="Pfam" id="PF00069">
    <property type="entry name" value="Pkinase"/>
    <property type="match status" value="1"/>
</dbReference>
<keyword evidence="3 7" id="KW-0547">Nucleotide-binding</keyword>
<feature type="domain" description="Protein kinase" evidence="9">
    <location>
        <begin position="584"/>
        <end position="866"/>
    </location>
</feature>
<keyword evidence="12" id="KW-1185">Reference proteome</keyword>
<dbReference type="Pfam" id="PF08311">
    <property type="entry name" value="Mad3_BUB1_I"/>
    <property type="match status" value="1"/>
</dbReference>
<organism evidence="11 12">
    <name type="scientific">Nesidiocoris tenuis</name>
    <dbReference type="NCBI Taxonomy" id="355587"/>
    <lineage>
        <taxon>Eukaryota</taxon>
        <taxon>Metazoa</taxon>
        <taxon>Ecdysozoa</taxon>
        <taxon>Arthropoda</taxon>
        <taxon>Hexapoda</taxon>
        <taxon>Insecta</taxon>
        <taxon>Pterygota</taxon>
        <taxon>Neoptera</taxon>
        <taxon>Paraneoptera</taxon>
        <taxon>Hemiptera</taxon>
        <taxon>Heteroptera</taxon>
        <taxon>Panheteroptera</taxon>
        <taxon>Cimicomorpha</taxon>
        <taxon>Miridae</taxon>
        <taxon>Dicyphina</taxon>
        <taxon>Nesidiocoris</taxon>
    </lineage>
</organism>
<dbReference type="EMBL" id="AP028909">
    <property type="protein sequence ID" value="BES88369.1"/>
    <property type="molecule type" value="Genomic_DNA"/>
</dbReference>
<evidence type="ECO:0000313" key="12">
    <source>
        <dbReference type="Proteomes" id="UP001307889"/>
    </source>
</evidence>
<comment type="subcellular location">
    <subcellularLocation>
        <location evidence="1">Chromosome</location>
        <location evidence="1">Centromere</location>
        <location evidence="1">Kinetochore</location>
    </subcellularLocation>
</comment>
<protein>
    <submittedName>
        <fullName evidence="11">Mad3/BUB1 homology region 1</fullName>
    </submittedName>
</protein>
<evidence type="ECO:0000256" key="3">
    <source>
        <dbReference type="ARBA" id="ARBA00022741"/>
    </source>
</evidence>
<dbReference type="PANTHER" id="PTHR14030:SF4">
    <property type="entry name" value="BUB1 KINASE, ISOFORM A-RELATED"/>
    <property type="match status" value="1"/>
</dbReference>
<name>A0ABN7AAR4_9HEMI</name>
<dbReference type="PROSITE" id="PS50011">
    <property type="entry name" value="PROTEIN_KINASE_DOM"/>
    <property type="match status" value="1"/>
</dbReference>
<evidence type="ECO:0000256" key="4">
    <source>
        <dbReference type="ARBA" id="ARBA00022838"/>
    </source>
</evidence>
<evidence type="ECO:0000259" key="10">
    <source>
        <dbReference type="PROSITE" id="PS51489"/>
    </source>
</evidence>
<dbReference type="InterPro" id="IPR013212">
    <property type="entry name" value="Mad3/Bub1_I"/>
</dbReference>
<keyword evidence="6" id="KW-0137">Centromere</keyword>
<reference evidence="11 12" key="1">
    <citation type="submission" date="2023-09" db="EMBL/GenBank/DDBJ databases">
        <title>Nesidiocoris tenuis whole genome shotgun sequence.</title>
        <authorList>
            <person name="Shibata T."/>
            <person name="Shimoda M."/>
            <person name="Kobayashi T."/>
            <person name="Uehara T."/>
        </authorList>
    </citation>
    <scope>NUCLEOTIDE SEQUENCE [LARGE SCALE GENOMIC DNA]</scope>
    <source>
        <strain evidence="11 12">Japan</strain>
    </source>
</reference>
<proteinExistence type="predicted"/>
<keyword evidence="5 7" id="KW-0067">ATP-binding</keyword>
<evidence type="ECO:0000313" key="11">
    <source>
        <dbReference type="EMBL" id="BES88369.1"/>
    </source>
</evidence>
<dbReference type="PANTHER" id="PTHR14030">
    <property type="entry name" value="MITOTIC CHECKPOINT SERINE/THREONINE-PROTEIN KINASE BUB1"/>
    <property type="match status" value="1"/>
</dbReference>
<feature type="domain" description="BUB1 N-terminal" evidence="10">
    <location>
        <begin position="13"/>
        <end position="174"/>
    </location>
</feature>
<dbReference type="CDD" id="cd13981">
    <property type="entry name" value="STKc_Bub1_BubR1"/>
    <property type="match status" value="1"/>
</dbReference>
<evidence type="ECO:0000256" key="7">
    <source>
        <dbReference type="PROSITE-ProRule" id="PRU10141"/>
    </source>
</evidence>
<accession>A0ABN7AAR4</accession>
<dbReference type="PROSITE" id="PS00108">
    <property type="entry name" value="PROTEIN_KINASE_ST"/>
    <property type="match status" value="1"/>
</dbReference>
<dbReference type="SMART" id="SM00777">
    <property type="entry name" value="Mad3_BUB1_I"/>
    <property type="match status" value="1"/>
</dbReference>
<dbReference type="InterPro" id="IPR011009">
    <property type="entry name" value="Kinase-like_dom_sf"/>
</dbReference>
<dbReference type="SMART" id="SM00220">
    <property type="entry name" value="S_TKc"/>
    <property type="match status" value="1"/>
</dbReference>
<gene>
    <name evidence="11" type="ORF">NTJ_01175</name>
</gene>
<evidence type="ECO:0000256" key="2">
    <source>
        <dbReference type="ARBA" id="ARBA00022454"/>
    </source>
</evidence>